<dbReference type="Proteomes" id="UP000283329">
    <property type="component" value="Unassembled WGS sequence"/>
</dbReference>
<name>A0A414WNU4_BACOV</name>
<dbReference type="AlphaFoldDB" id="A0A414WNU4"/>
<protein>
    <submittedName>
        <fullName evidence="1">AraC family transcriptional regulator</fullName>
    </submittedName>
</protein>
<sequence length="212" mass="24759">MEQRITSLLLPAPEAELEASCKELDEKVTWLLHNSRKMDNYLELEPFSKDGRLCAHVCDTLKSLPETPTLAAYKDYKTIIILLGMSTTHYAILDELAEQHRKRDDIPELTAYCDALHWMRPGRQYLCNVYNTVCHAFHLLRRNPVRDNRLLVTEKELRHAERMLPELGRQTFTEMVRLKGYMVYDAEQLADKCGMEYGSFRRKVKKMTGYTA</sequence>
<evidence type="ECO:0000313" key="1">
    <source>
        <dbReference type="EMBL" id="RHH37692.1"/>
    </source>
</evidence>
<evidence type="ECO:0000313" key="2">
    <source>
        <dbReference type="Proteomes" id="UP000283329"/>
    </source>
</evidence>
<feature type="non-terminal residue" evidence="1">
    <location>
        <position position="212"/>
    </location>
</feature>
<organism evidence="1 2">
    <name type="scientific">Bacteroides ovatus</name>
    <dbReference type="NCBI Taxonomy" id="28116"/>
    <lineage>
        <taxon>Bacteria</taxon>
        <taxon>Pseudomonadati</taxon>
        <taxon>Bacteroidota</taxon>
        <taxon>Bacteroidia</taxon>
        <taxon>Bacteroidales</taxon>
        <taxon>Bacteroidaceae</taxon>
        <taxon>Bacteroides</taxon>
    </lineage>
</organism>
<dbReference type="EMBL" id="QRJR01000069">
    <property type="protein sequence ID" value="RHH37692.1"/>
    <property type="molecule type" value="Genomic_DNA"/>
</dbReference>
<accession>A0A414WNU4</accession>
<comment type="caution">
    <text evidence="1">The sequence shown here is derived from an EMBL/GenBank/DDBJ whole genome shotgun (WGS) entry which is preliminary data.</text>
</comment>
<dbReference type="RefSeq" id="WP_118299862.1">
    <property type="nucleotide sequence ID" value="NZ_QRJR01000069.1"/>
</dbReference>
<gene>
    <name evidence="1" type="ORF">DW206_27130</name>
</gene>
<reference evidence="1 2" key="1">
    <citation type="submission" date="2018-08" db="EMBL/GenBank/DDBJ databases">
        <title>A genome reference for cultivated species of the human gut microbiota.</title>
        <authorList>
            <person name="Zou Y."/>
            <person name="Xue W."/>
            <person name="Luo G."/>
        </authorList>
    </citation>
    <scope>NUCLEOTIDE SEQUENCE [LARGE SCALE GENOMIC DNA]</scope>
    <source>
        <strain evidence="1 2">AM17-48</strain>
    </source>
</reference>
<proteinExistence type="predicted"/>